<dbReference type="Proteomes" id="UP001187192">
    <property type="component" value="Unassembled WGS sequence"/>
</dbReference>
<protein>
    <submittedName>
        <fullName evidence="1">Uncharacterized protein</fullName>
    </submittedName>
</protein>
<keyword evidence="2" id="KW-1185">Reference proteome</keyword>
<proteinExistence type="predicted"/>
<gene>
    <name evidence="1" type="ORF">TIFTF001_034768</name>
</gene>
<dbReference type="EMBL" id="BTGU01000255">
    <property type="protein sequence ID" value="GMN65697.1"/>
    <property type="molecule type" value="Genomic_DNA"/>
</dbReference>
<evidence type="ECO:0000313" key="1">
    <source>
        <dbReference type="EMBL" id="GMN65697.1"/>
    </source>
</evidence>
<reference evidence="1" key="1">
    <citation type="submission" date="2023-07" db="EMBL/GenBank/DDBJ databases">
        <title>draft genome sequence of fig (Ficus carica).</title>
        <authorList>
            <person name="Takahashi T."/>
            <person name="Nishimura K."/>
        </authorList>
    </citation>
    <scope>NUCLEOTIDE SEQUENCE</scope>
</reference>
<evidence type="ECO:0000313" key="2">
    <source>
        <dbReference type="Proteomes" id="UP001187192"/>
    </source>
</evidence>
<comment type="caution">
    <text evidence="1">The sequence shown here is derived from an EMBL/GenBank/DDBJ whole genome shotgun (WGS) entry which is preliminary data.</text>
</comment>
<organism evidence="1 2">
    <name type="scientific">Ficus carica</name>
    <name type="common">Common fig</name>
    <dbReference type="NCBI Taxonomy" id="3494"/>
    <lineage>
        <taxon>Eukaryota</taxon>
        <taxon>Viridiplantae</taxon>
        <taxon>Streptophyta</taxon>
        <taxon>Embryophyta</taxon>
        <taxon>Tracheophyta</taxon>
        <taxon>Spermatophyta</taxon>
        <taxon>Magnoliopsida</taxon>
        <taxon>eudicotyledons</taxon>
        <taxon>Gunneridae</taxon>
        <taxon>Pentapetalae</taxon>
        <taxon>rosids</taxon>
        <taxon>fabids</taxon>
        <taxon>Rosales</taxon>
        <taxon>Moraceae</taxon>
        <taxon>Ficeae</taxon>
        <taxon>Ficus</taxon>
    </lineage>
</organism>
<sequence>MEQFEKYLTGSSTVSLGGEDVRYKKPVFRSLGCIKFINQKGLKVGDNIVLCEEEGLFRGTKYRIRAQKCNGVGLWVDV</sequence>
<name>A0AA88E0E2_FICCA</name>
<accession>A0AA88E0E2</accession>
<dbReference type="AlphaFoldDB" id="A0AA88E0E2"/>